<evidence type="ECO:0000313" key="4">
    <source>
        <dbReference type="EMBL" id="ODQ56869.1"/>
    </source>
</evidence>
<sequence>MSNDTSSLRDEVEKLKSLLQEQKNVASANNENINKKLNEFVERDNTRFGQLNTVIDLLIKENQEMKNIIQNQRFVIQPINPYNIGPGSTDNSTSGPSGQIIGGNQQHIPHPPPPGAANTINPFQDPSFLPNGANAAANPQGVPQQSPNNHHPPAQSTPHQQQIPPQQQQNLHHQQQQQQHHHPAQVPNGHTPVLDNNSINDHNAQSGSMIRFINNQYVDDTEAQINAANNHGTSNHNQRIDFVFMDPSANKRSQYRVHSNSLGSSNVSGRHDDDSMTSGSDTQITLPTSTSTTTTANNPIANSRLQRINNRTDTEFEAENYDLIIHNDFNKVEDVYFEYYNSLKPQVEKVSKAYKVKKIRKYQKIKALAVRIDRYKKLKNCSLEESFNYFENLRLGNDNRKKSVAWLYNSLPDVLKKVGLDDQLKKFSSNPNDDDD</sequence>
<dbReference type="OrthoDB" id="3980823at2759"/>
<keyword evidence="1" id="KW-0175">Coiled coil</keyword>
<dbReference type="STRING" id="683960.A0A1E3NUL0"/>
<feature type="compositionally biased region" description="Polar residues" evidence="2">
    <location>
        <begin position="194"/>
        <end position="203"/>
    </location>
</feature>
<feature type="compositionally biased region" description="Low complexity" evidence="2">
    <location>
        <begin position="282"/>
        <end position="299"/>
    </location>
</feature>
<feature type="compositionally biased region" description="Polar residues" evidence="2">
    <location>
        <begin position="86"/>
        <end position="107"/>
    </location>
</feature>
<evidence type="ECO:0000256" key="2">
    <source>
        <dbReference type="SAM" id="MobiDB-lite"/>
    </source>
</evidence>
<gene>
    <name evidence="4" type="ORF">WICANDRAFT_71402</name>
</gene>
<feature type="compositionally biased region" description="Low complexity" evidence="2">
    <location>
        <begin position="130"/>
        <end position="145"/>
    </location>
</feature>
<feature type="region of interest" description="Disordered" evidence="2">
    <location>
        <begin position="81"/>
        <end position="203"/>
    </location>
</feature>
<accession>A0A1E3NUL0</accession>
<feature type="coiled-coil region" evidence="1">
    <location>
        <begin position="5"/>
        <end position="36"/>
    </location>
</feature>
<evidence type="ECO:0000259" key="3">
    <source>
        <dbReference type="Pfam" id="PF12550"/>
    </source>
</evidence>
<keyword evidence="5" id="KW-1185">Reference proteome</keyword>
<proteinExistence type="predicted"/>
<dbReference type="EMBL" id="KV454215">
    <property type="protein sequence ID" value="ODQ56869.1"/>
    <property type="molecule type" value="Genomic_DNA"/>
</dbReference>
<evidence type="ECO:0000313" key="5">
    <source>
        <dbReference type="Proteomes" id="UP000094112"/>
    </source>
</evidence>
<feature type="compositionally biased region" description="Polar residues" evidence="2">
    <location>
        <begin position="253"/>
        <end position="268"/>
    </location>
</feature>
<dbReference type="GeneID" id="30201488"/>
<name>A0A1E3NUL0_WICAA</name>
<feature type="compositionally biased region" description="Low complexity" evidence="2">
    <location>
        <begin position="156"/>
        <end position="178"/>
    </location>
</feature>
<dbReference type="AlphaFoldDB" id="A0A1E3NUL0"/>
<dbReference type="InterPro" id="IPR022210">
    <property type="entry name" value="TF_GCR1-like"/>
</dbReference>
<feature type="domain" description="Transcription activator GCR1-like" evidence="3">
    <location>
        <begin position="326"/>
        <end position="394"/>
    </location>
</feature>
<evidence type="ECO:0000256" key="1">
    <source>
        <dbReference type="SAM" id="Coils"/>
    </source>
</evidence>
<organism evidence="4 5">
    <name type="scientific">Wickerhamomyces anomalus (strain ATCC 58044 / CBS 1984 / NCYC 433 / NRRL Y-366-8)</name>
    <name type="common">Yeast</name>
    <name type="synonym">Hansenula anomala</name>
    <dbReference type="NCBI Taxonomy" id="683960"/>
    <lineage>
        <taxon>Eukaryota</taxon>
        <taxon>Fungi</taxon>
        <taxon>Dikarya</taxon>
        <taxon>Ascomycota</taxon>
        <taxon>Saccharomycotina</taxon>
        <taxon>Saccharomycetes</taxon>
        <taxon>Phaffomycetales</taxon>
        <taxon>Wickerhamomycetaceae</taxon>
        <taxon>Wickerhamomyces</taxon>
    </lineage>
</organism>
<protein>
    <recommendedName>
        <fullName evidence="3">Transcription activator GCR1-like domain-containing protein</fullName>
    </recommendedName>
</protein>
<dbReference type="Proteomes" id="UP000094112">
    <property type="component" value="Unassembled WGS sequence"/>
</dbReference>
<dbReference type="Pfam" id="PF12550">
    <property type="entry name" value="GCR1_C"/>
    <property type="match status" value="1"/>
</dbReference>
<dbReference type="RefSeq" id="XP_019036076.1">
    <property type="nucleotide sequence ID" value="XM_019184242.1"/>
</dbReference>
<reference evidence="4 5" key="1">
    <citation type="journal article" date="2016" name="Proc. Natl. Acad. Sci. U.S.A.">
        <title>Comparative genomics of biotechnologically important yeasts.</title>
        <authorList>
            <person name="Riley R."/>
            <person name="Haridas S."/>
            <person name="Wolfe K.H."/>
            <person name="Lopes M.R."/>
            <person name="Hittinger C.T."/>
            <person name="Goeker M."/>
            <person name="Salamov A.A."/>
            <person name="Wisecaver J.H."/>
            <person name="Long T.M."/>
            <person name="Calvey C.H."/>
            <person name="Aerts A.L."/>
            <person name="Barry K.W."/>
            <person name="Choi C."/>
            <person name="Clum A."/>
            <person name="Coughlan A.Y."/>
            <person name="Deshpande S."/>
            <person name="Douglass A.P."/>
            <person name="Hanson S.J."/>
            <person name="Klenk H.-P."/>
            <person name="LaButti K.M."/>
            <person name="Lapidus A."/>
            <person name="Lindquist E.A."/>
            <person name="Lipzen A.M."/>
            <person name="Meier-Kolthoff J.P."/>
            <person name="Ohm R.A."/>
            <person name="Otillar R.P."/>
            <person name="Pangilinan J.L."/>
            <person name="Peng Y."/>
            <person name="Rokas A."/>
            <person name="Rosa C.A."/>
            <person name="Scheuner C."/>
            <person name="Sibirny A.A."/>
            <person name="Slot J.C."/>
            <person name="Stielow J.B."/>
            <person name="Sun H."/>
            <person name="Kurtzman C.P."/>
            <person name="Blackwell M."/>
            <person name="Grigoriev I.V."/>
            <person name="Jeffries T.W."/>
        </authorList>
    </citation>
    <scope>NUCLEOTIDE SEQUENCE [LARGE SCALE GENOMIC DNA]</scope>
    <source>
        <strain evidence="5">ATCC 58044 / CBS 1984 / NCYC 433 / NRRL Y-366-8</strain>
    </source>
</reference>
<feature type="region of interest" description="Disordered" evidence="2">
    <location>
        <begin position="253"/>
        <end position="299"/>
    </location>
</feature>